<accession>A0A0S3PTV6</accession>
<dbReference type="AlphaFoldDB" id="A0A0S3PTV6"/>
<dbReference type="PANTHER" id="PTHR34818:SF1">
    <property type="entry name" value="PROTEIN BLI-3"/>
    <property type="match status" value="1"/>
</dbReference>
<dbReference type="SUPFAM" id="SSF50475">
    <property type="entry name" value="FMN-binding split barrel"/>
    <property type="match status" value="1"/>
</dbReference>
<dbReference type="InterPro" id="IPR052917">
    <property type="entry name" value="Stress-Dev_Protein"/>
</dbReference>
<gene>
    <name evidence="2" type="ORF">GJW-30_1_01907</name>
</gene>
<dbReference type="PANTHER" id="PTHR34818">
    <property type="entry name" value="PROTEIN BLI-3"/>
    <property type="match status" value="1"/>
</dbReference>
<dbReference type="KEGG" id="vgo:GJW-30_1_01907"/>
<proteinExistence type="predicted"/>
<name>A0A0S3PTV6_9BRAD</name>
<sequence>MPTPQELEAEFWKALKSDMTMMIGLDGVEDGHARPMTAQVDGDRGPIWFFTSTDTDLAKKVTQHARAIATFTSKNHKLFATVHGGLSLDTSRENIDRLWNRYVEAWFKGGKEDPKVALLRFDAERAEIWEDASSIMAGIKLMFGADPKEEYKDKVAKVAFR</sequence>
<dbReference type="RefSeq" id="WP_096354645.1">
    <property type="nucleotide sequence ID" value="NZ_AP014946.1"/>
</dbReference>
<dbReference type="Pfam" id="PF16242">
    <property type="entry name" value="Pyrid_ox_like"/>
    <property type="match status" value="1"/>
</dbReference>
<dbReference type="Gene3D" id="2.30.110.10">
    <property type="entry name" value="Electron Transport, Fmn-binding Protein, Chain A"/>
    <property type="match status" value="1"/>
</dbReference>
<dbReference type="Proteomes" id="UP000236884">
    <property type="component" value="Chromosome"/>
</dbReference>
<dbReference type="InterPro" id="IPR012349">
    <property type="entry name" value="Split_barrel_FMN-bd"/>
</dbReference>
<dbReference type="OrthoDB" id="1432662at2"/>
<reference evidence="2 3" key="1">
    <citation type="submission" date="2015-08" db="EMBL/GenBank/DDBJ databases">
        <title>Investigation of the bacterial diversity of lava forest soil.</title>
        <authorList>
            <person name="Lee J.S."/>
        </authorList>
    </citation>
    <scope>NUCLEOTIDE SEQUENCE [LARGE SCALE GENOMIC DNA]</scope>
    <source>
        <strain evidence="2 3">GJW-30</strain>
    </source>
</reference>
<evidence type="ECO:0000313" key="3">
    <source>
        <dbReference type="Proteomes" id="UP000236884"/>
    </source>
</evidence>
<evidence type="ECO:0000259" key="1">
    <source>
        <dbReference type="Pfam" id="PF16242"/>
    </source>
</evidence>
<dbReference type="InterPro" id="IPR038725">
    <property type="entry name" value="YdaG_split_barrel_FMN-bd"/>
</dbReference>
<dbReference type="EMBL" id="AP014946">
    <property type="protein sequence ID" value="BAT59375.1"/>
    <property type="molecule type" value="Genomic_DNA"/>
</dbReference>
<evidence type="ECO:0000313" key="2">
    <source>
        <dbReference type="EMBL" id="BAT59375.1"/>
    </source>
</evidence>
<protein>
    <recommendedName>
        <fullName evidence="1">General stress protein FMN-binding split barrel domain-containing protein</fullName>
    </recommendedName>
</protein>
<keyword evidence="3" id="KW-1185">Reference proteome</keyword>
<organism evidence="2 3">
    <name type="scientific">Variibacter gotjawalensis</name>
    <dbReference type="NCBI Taxonomy" id="1333996"/>
    <lineage>
        <taxon>Bacteria</taxon>
        <taxon>Pseudomonadati</taxon>
        <taxon>Pseudomonadota</taxon>
        <taxon>Alphaproteobacteria</taxon>
        <taxon>Hyphomicrobiales</taxon>
        <taxon>Nitrobacteraceae</taxon>
        <taxon>Variibacter</taxon>
    </lineage>
</organism>
<feature type="domain" description="General stress protein FMN-binding split barrel" evidence="1">
    <location>
        <begin position="9"/>
        <end position="141"/>
    </location>
</feature>